<dbReference type="GO" id="GO:0006310">
    <property type="term" value="P:DNA recombination"/>
    <property type="evidence" value="ECO:0007669"/>
    <property type="project" value="UniProtKB-KW"/>
</dbReference>
<dbReference type="AlphaFoldDB" id="A0A2T0XA02"/>
<gene>
    <name evidence="3" type="ORF">BCF33_1339</name>
</gene>
<keyword evidence="1" id="KW-0233">DNA recombination</keyword>
<dbReference type="GO" id="GO:0003677">
    <property type="term" value="F:DNA binding"/>
    <property type="evidence" value="ECO:0007669"/>
    <property type="project" value="InterPro"/>
</dbReference>
<sequence length="472" mass="52124">MPRLTLQTIKRYRDSVNRVWKAAEALGAKGLAKVPGYKAVERHLETKRPADPLHIHRTKPKTREAWSEERLTRLFASPIYRGCASADRRWMPGKLILRDALYWVPLIVETLGTRIREVLELRRSDLELRNGILCLRIDLSAEKRVKTEDRGRVVPIPQLLLDLGFAEWIGDLPEKHGGMLFPEIADRAGTRPLSDTFCKVRTKVWKHLGLTDREEDCYALRKTFQSMLEANDVSEGRREPPRVSRGLPAVGGRSHGMASKRDAAEARERAARMVGDHASGRASRWAAIRPVAPKIGCTASASGPGPMKARRLTAAAVGPTSQEGIRARGLRAGRGGGAHLNRGSRYPAIRHAGRLGVAGVEPSVGSVGDSYGQRLVRDGDRAVQEKVEGAFAIQSLATLQERQQAPDEAQTTSGRCGRGYGRGRCGRPRPHVRRGRRPGRAQRARCDRRSPTRPASGAIGRACGWPDRRAAR</sequence>
<dbReference type="EMBL" id="PVTT01000001">
    <property type="protein sequence ID" value="PRY95714.1"/>
    <property type="molecule type" value="Genomic_DNA"/>
</dbReference>
<evidence type="ECO:0008006" key="5">
    <source>
        <dbReference type="Google" id="ProtNLM"/>
    </source>
</evidence>
<dbReference type="InterPro" id="IPR013762">
    <property type="entry name" value="Integrase-like_cat_sf"/>
</dbReference>
<dbReference type="GO" id="GO:0015074">
    <property type="term" value="P:DNA integration"/>
    <property type="evidence" value="ECO:0007669"/>
    <property type="project" value="InterPro"/>
</dbReference>
<feature type="region of interest" description="Disordered" evidence="2">
    <location>
        <begin position="231"/>
        <end position="260"/>
    </location>
</feature>
<organism evidence="3 4">
    <name type="scientific">Hasllibacter halocynthiae</name>
    <dbReference type="NCBI Taxonomy" id="595589"/>
    <lineage>
        <taxon>Bacteria</taxon>
        <taxon>Pseudomonadati</taxon>
        <taxon>Pseudomonadota</taxon>
        <taxon>Alphaproteobacteria</taxon>
        <taxon>Rhodobacterales</taxon>
        <taxon>Roseobacteraceae</taxon>
        <taxon>Hasllibacter</taxon>
    </lineage>
</organism>
<dbReference type="Gene3D" id="1.10.443.10">
    <property type="entry name" value="Intergrase catalytic core"/>
    <property type="match status" value="1"/>
</dbReference>
<keyword evidence="4" id="KW-1185">Reference proteome</keyword>
<evidence type="ECO:0000313" key="3">
    <source>
        <dbReference type="EMBL" id="PRY95714.1"/>
    </source>
</evidence>
<accession>A0A2T0XA02</accession>
<comment type="caution">
    <text evidence="3">The sequence shown here is derived from an EMBL/GenBank/DDBJ whole genome shotgun (WGS) entry which is preliminary data.</text>
</comment>
<protein>
    <recommendedName>
        <fullName evidence="5">Phage integrase family protein</fullName>
    </recommendedName>
</protein>
<dbReference type="Gene3D" id="1.10.10.10">
    <property type="entry name" value="Winged helix-like DNA-binding domain superfamily/Winged helix DNA-binding domain"/>
    <property type="match status" value="1"/>
</dbReference>
<feature type="compositionally biased region" description="Basic residues" evidence="2">
    <location>
        <begin position="424"/>
        <end position="443"/>
    </location>
</feature>
<feature type="compositionally biased region" description="Polar residues" evidence="2">
    <location>
        <begin position="401"/>
        <end position="413"/>
    </location>
</feature>
<evidence type="ECO:0000313" key="4">
    <source>
        <dbReference type="Proteomes" id="UP000238801"/>
    </source>
</evidence>
<evidence type="ECO:0000256" key="2">
    <source>
        <dbReference type="SAM" id="MobiDB-lite"/>
    </source>
</evidence>
<dbReference type="InterPro" id="IPR011010">
    <property type="entry name" value="DNA_brk_join_enz"/>
</dbReference>
<reference evidence="3 4" key="1">
    <citation type="submission" date="2018-03" db="EMBL/GenBank/DDBJ databases">
        <title>Genomic Encyclopedia of Archaeal and Bacterial Type Strains, Phase II (KMG-II): from individual species to whole genera.</title>
        <authorList>
            <person name="Goeker M."/>
        </authorList>
    </citation>
    <scope>NUCLEOTIDE SEQUENCE [LARGE SCALE GENOMIC DNA]</scope>
    <source>
        <strain evidence="3 4">DSM 29318</strain>
    </source>
</reference>
<dbReference type="SUPFAM" id="SSF56349">
    <property type="entry name" value="DNA breaking-rejoining enzymes"/>
    <property type="match status" value="1"/>
</dbReference>
<evidence type="ECO:0000256" key="1">
    <source>
        <dbReference type="ARBA" id="ARBA00023172"/>
    </source>
</evidence>
<name>A0A2T0XA02_9RHOB</name>
<dbReference type="InterPro" id="IPR036388">
    <property type="entry name" value="WH-like_DNA-bd_sf"/>
</dbReference>
<proteinExistence type="predicted"/>
<dbReference type="Proteomes" id="UP000238801">
    <property type="component" value="Unassembled WGS sequence"/>
</dbReference>
<feature type="region of interest" description="Disordered" evidence="2">
    <location>
        <begin position="401"/>
        <end position="472"/>
    </location>
</feature>